<evidence type="ECO:0000313" key="2">
    <source>
        <dbReference type="EMBL" id="CAG9328322.1"/>
    </source>
</evidence>
<feature type="compositionally biased region" description="Basic and acidic residues" evidence="1">
    <location>
        <begin position="51"/>
        <end position="60"/>
    </location>
</feature>
<name>A0AAU9JRV5_9CILI</name>
<dbReference type="AlphaFoldDB" id="A0AAU9JRV5"/>
<reference evidence="2" key="1">
    <citation type="submission" date="2021-09" db="EMBL/GenBank/DDBJ databases">
        <authorList>
            <consortium name="AG Swart"/>
            <person name="Singh M."/>
            <person name="Singh A."/>
            <person name="Seah K."/>
            <person name="Emmerich C."/>
        </authorList>
    </citation>
    <scope>NUCLEOTIDE SEQUENCE</scope>
    <source>
        <strain evidence="2">ATCC30299</strain>
    </source>
</reference>
<comment type="caution">
    <text evidence="2">The sequence shown here is derived from an EMBL/GenBank/DDBJ whole genome shotgun (WGS) entry which is preliminary data.</text>
</comment>
<proteinExistence type="predicted"/>
<dbReference type="PANTHER" id="PTHR28348">
    <property type="entry name" value="UPF0193 PROTEIN EVG1"/>
    <property type="match status" value="1"/>
</dbReference>
<accession>A0AAU9JRV5</accession>
<gene>
    <name evidence="2" type="ORF">BSTOLATCC_MIC45777</name>
</gene>
<protein>
    <submittedName>
        <fullName evidence="2">Uncharacterized protein</fullName>
    </submittedName>
</protein>
<keyword evidence="3" id="KW-1185">Reference proteome</keyword>
<dbReference type="PANTHER" id="PTHR28348:SF1">
    <property type="entry name" value="UPF0193 PROTEIN EVG1"/>
    <property type="match status" value="1"/>
</dbReference>
<feature type="region of interest" description="Disordered" evidence="1">
    <location>
        <begin position="48"/>
        <end position="82"/>
    </location>
</feature>
<feature type="region of interest" description="Disordered" evidence="1">
    <location>
        <begin position="125"/>
        <end position="156"/>
    </location>
</feature>
<dbReference type="Pfam" id="PF05250">
    <property type="entry name" value="UPF0193"/>
    <property type="match status" value="1"/>
</dbReference>
<evidence type="ECO:0000256" key="1">
    <source>
        <dbReference type="SAM" id="MobiDB-lite"/>
    </source>
</evidence>
<sequence length="216" mass="24973">MDQNLENLWRDFGRESEAGKLLFQLYRIPNKPNIYYPPVKTAKKPLPCEISKSKTKEKPQIEYPEMNKPQSRPKIHPIDLIPKRKSKDVIKEEINQNYRGLQAPPKKGANREVLKSELQEKFQFSNGALPKSVMMPPGGSRPANRNVARAPKKAEEPVTNNLEELFDMIVKEIEERQKFLDDMRTINQLPPEVENRVKGEIASRISELQKIREMSG</sequence>
<organism evidence="2 3">
    <name type="scientific">Blepharisma stoltei</name>
    <dbReference type="NCBI Taxonomy" id="1481888"/>
    <lineage>
        <taxon>Eukaryota</taxon>
        <taxon>Sar</taxon>
        <taxon>Alveolata</taxon>
        <taxon>Ciliophora</taxon>
        <taxon>Postciliodesmatophora</taxon>
        <taxon>Heterotrichea</taxon>
        <taxon>Heterotrichida</taxon>
        <taxon>Blepharismidae</taxon>
        <taxon>Blepharisma</taxon>
    </lineage>
</organism>
<dbReference type="EMBL" id="CAJZBQ010000045">
    <property type="protein sequence ID" value="CAG9328322.1"/>
    <property type="molecule type" value="Genomic_DNA"/>
</dbReference>
<evidence type="ECO:0000313" key="3">
    <source>
        <dbReference type="Proteomes" id="UP001162131"/>
    </source>
</evidence>
<dbReference type="InterPro" id="IPR007914">
    <property type="entry name" value="UPF0193"/>
</dbReference>
<dbReference type="Proteomes" id="UP001162131">
    <property type="component" value="Unassembled WGS sequence"/>
</dbReference>